<evidence type="ECO:0000259" key="3">
    <source>
        <dbReference type="SMART" id="SM00436"/>
    </source>
</evidence>
<keyword evidence="2" id="KW-0732">Signal</keyword>
<dbReference type="GO" id="GO:0006281">
    <property type="term" value="P:DNA repair"/>
    <property type="evidence" value="ECO:0007669"/>
    <property type="project" value="TreeGrafter"/>
</dbReference>
<dbReference type="GO" id="GO:0006310">
    <property type="term" value="P:DNA recombination"/>
    <property type="evidence" value="ECO:0007669"/>
    <property type="project" value="TreeGrafter"/>
</dbReference>
<sequence length="194" mass="22126">MFLGYSLFLFTINLLGENIGAEIVSVCRQANPRIDVYRAKFSEITPRSVNNAMQNLVRMDDRIVNAVDCRTELDLRIGQHSLVFNPAPPKHFANILDGVLAMEVQNLVKREPPGLKNICLSKADGIWSDCVSLNGGQFPTLGFVVERYKFWKLVGKDLNNKFDFSWERVRLFDMDATRAIHELCKEAKQPRSYS</sequence>
<dbReference type="SMART" id="SM00436">
    <property type="entry name" value="TOP1Bc"/>
    <property type="match status" value="1"/>
</dbReference>
<dbReference type="WBParaSite" id="jg9550">
    <property type="protein sequence ID" value="jg9550"/>
    <property type="gene ID" value="jg9550"/>
</dbReference>
<dbReference type="InterPro" id="IPR023405">
    <property type="entry name" value="Topo_IA_core_domain"/>
</dbReference>
<dbReference type="GO" id="GO:0006265">
    <property type="term" value="P:DNA topological change"/>
    <property type="evidence" value="ECO:0007669"/>
    <property type="project" value="InterPro"/>
</dbReference>
<dbReference type="Proteomes" id="UP000887574">
    <property type="component" value="Unplaced"/>
</dbReference>
<proteinExistence type="inferred from homology"/>
<dbReference type="GO" id="GO:0003677">
    <property type="term" value="F:DNA binding"/>
    <property type="evidence" value="ECO:0007669"/>
    <property type="project" value="UniProtKB-KW"/>
</dbReference>
<dbReference type="SUPFAM" id="SSF56712">
    <property type="entry name" value="Prokaryotic type I DNA topoisomerase"/>
    <property type="match status" value="1"/>
</dbReference>
<feature type="domain" description="DNA topoisomerase type IA" evidence="3">
    <location>
        <begin position="35"/>
        <end position="152"/>
    </location>
</feature>
<dbReference type="InterPro" id="IPR013824">
    <property type="entry name" value="Topo_IA_cen_sub1"/>
</dbReference>
<keyword evidence="1" id="KW-0238">DNA-binding</keyword>
<protein>
    <recommendedName>
        <fullName evidence="1">DNA topoisomerase</fullName>
        <ecNumber evidence="1">5.6.2.1</ecNumber>
    </recommendedName>
</protein>
<name>A0A915EVU6_9BILA</name>
<comment type="catalytic activity">
    <reaction evidence="1">
        <text>ATP-independent breakage of single-stranded DNA, followed by passage and rejoining.</text>
        <dbReference type="EC" id="5.6.2.1"/>
    </reaction>
</comment>
<evidence type="ECO:0000256" key="1">
    <source>
        <dbReference type="RuleBase" id="RU362092"/>
    </source>
</evidence>
<keyword evidence="1" id="KW-0799">Topoisomerase</keyword>
<dbReference type="GO" id="GO:0003917">
    <property type="term" value="F:DNA topoisomerase type I (single strand cut, ATP-independent) activity"/>
    <property type="evidence" value="ECO:0007669"/>
    <property type="project" value="UniProtKB-EC"/>
</dbReference>
<dbReference type="Gene3D" id="1.10.460.10">
    <property type="entry name" value="Topoisomerase I, domain 2"/>
    <property type="match status" value="1"/>
</dbReference>
<accession>A0A915EVU6</accession>
<comment type="similarity">
    <text evidence="1">Belongs to the type IA topoisomerase family.</text>
</comment>
<dbReference type="GO" id="GO:0005634">
    <property type="term" value="C:nucleus"/>
    <property type="evidence" value="ECO:0007669"/>
    <property type="project" value="TreeGrafter"/>
</dbReference>
<dbReference type="GO" id="GO:0031422">
    <property type="term" value="C:RecQ family helicase-topoisomerase III complex"/>
    <property type="evidence" value="ECO:0007669"/>
    <property type="project" value="TreeGrafter"/>
</dbReference>
<evidence type="ECO:0000256" key="2">
    <source>
        <dbReference type="SAM" id="SignalP"/>
    </source>
</evidence>
<dbReference type="EC" id="5.6.2.1" evidence="1"/>
<dbReference type="Gene3D" id="3.40.50.140">
    <property type="match status" value="1"/>
</dbReference>
<keyword evidence="4" id="KW-1185">Reference proteome</keyword>
<dbReference type="InterPro" id="IPR000380">
    <property type="entry name" value="Topo_IA"/>
</dbReference>
<feature type="chain" id="PRO_5037183960" description="DNA topoisomerase" evidence="2">
    <location>
        <begin position="22"/>
        <end position="194"/>
    </location>
</feature>
<keyword evidence="1" id="KW-0413">Isomerase</keyword>
<dbReference type="PANTHER" id="PTHR11390">
    <property type="entry name" value="PROKARYOTIC DNA TOPOISOMERASE"/>
    <property type="match status" value="1"/>
</dbReference>
<dbReference type="InterPro" id="IPR003601">
    <property type="entry name" value="Topo_IA_2"/>
</dbReference>
<feature type="signal peptide" evidence="2">
    <location>
        <begin position="1"/>
        <end position="21"/>
    </location>
</feature>
<evidence type="ECO:0000313" key="4">
    <source>
        <dbReference type="Proteomes" id="UP000887574"/>
    </source>
</evidence>
<organism evidence="4 5">
    <name type="scientific">Ditylenchus dipsaci</name>
    <dbReference type="NCBI Taxonomy" id="166011"/>
    <lineage>
        <taxon>Eukaryota</taxon>
        <taxon>Metazoa</taxon>
        <taxon>Ecdysozoa</taxon>
        <taxon>Nematoda</taxon>
        <taxon>Chromadorea</taxon>
        <taxon>Rhabditida</taxon>
        <taxon>Tylenchina</taxon>
        <taxon>Tylenchomorpha</taxon>
        <taxon>Sphaerularioidea</taxon>
        <taxon>Anguinidae</taxon>
        <taxon>Anguininae</taxon>
        <taxon>Ditylenchus</taxon>
    </lineage>
</organism>
<dbReference type="PANTHER" id="PTHR11390:SF21">
    <property type="entry name" value="DNA TOPOISOMERASE 3-ALPHA"/>
    <property type="match status" value="1"/>
</dbReference>
<reference evidence="5" key="1">
    <citation type="submission" date="2022-11" db="UniProtKB">
        <authorList>
            <consortium name="WormBaseParasite"/>
        </authorList>
    </citation>
    <scope>IDENTIFICATION</scope>
</reference>
<comment type="function">
    <text evidence="1">Introduces a single-strand break via transesterification at a target site in duplex DNA. Releases the supercoiling and torsional tension of DNA introduced during the DNA replication and transcription by transiently cleaving and rejoining one strand of the DNA duplex. The scissile phosphodiester is attacked by the catalytic tyrosine of the enzyme, resulting in the formation of a DNA-(5'-phosphotyrosyl)-enzyme intermediate and the expulsion of a 3'-OH DNA strand.</text>
</comment>
<evidence type="ECO:0000313" key="5">
    <source>
        <dbReference type="WBParaSite" id="jg9550"/>
    </source>
</evidence>
<dbReference type="AlphaFoldDB" id="A0A915EVU6"/>